<keyword evidence="2" id="KW-1277">Toxin-antitoxin system</keyword>
<dbReference type="Pfam" id="PF05016">
    <property type="entry name" value="ParE_toxin"/>
    <property type="match status" value="1"/>
</dbReference>
<sequence>MKYRIEVQRSAAKALKKIPKSDQNRIIKKIDGLSGRLPNPNSTKMKGNNPFHKIRVGHYRVIYEIQDEVLLILIVKIGHRKDIYRNLK</sequence>
<reference evidence="3" key="1">
    <citation type="submission" date="2019-01" db="EMBL/GenBank/DDBJ databases">
        <authorList>
            <consortium name="Genoscope - CEA"/>
            <person name="William W."/>
        </authorList>
    </citation>
    <scope>NUCLEOTIDE SEQUENCE</scope>
    <source>
        <strain evidence="3">CR-1</strain>
    </source>
</reference>
<protein>
    <submittedName>
        <fullName evidence="3">Uncharacterized protein</fullName>
    </submittedName>
</protein>
<dbReference type="InterPro" id="IPR035093">
    <property type="entry name" value="RelE/ParE_toxin_dom_sf"/>
</dbReference>
<organism evidence="3">
    <name type="scientific">uncultured Desulfobacteraceae bacterium</name>
    <dbReference type="NCBI Taxonomy" id="218296"/>
    <lineage>
        <taxon>Bacteria</taxon>
        <taxon>Pseudomonadati</taxon>
        <taxon>Thermodesulfobacteriota</taxon>
        <taxon>Desulfobacteria</taxon>
        <taxon>Desulfobacterales</taxon>
        <taxon>Desulfobacteraceae</taxon>
        <taxon>environmental samples</taxon>
    </lineage>
</organism>
<dbReference type="Gene3D" id="3.30.2310.20">
    <property type="entry name" value="RelE-like"/>
    <property type="match status" value="1"/>
</dbReference>
<name>A0A484HHP1_9BACT</name>
<gene>
    <name evidence="3" type="ORF">EPICR_40259</name>
</gene>
<comment type="similarity">
    <text evidence="1">Belongs to the RelE toxin family.</text>
</comment>
<evidence type="ECO:0000256" key="2">
    <source>
        <dbReference type="ARBA" id="ARBA00022649"/>
    </source>
</evidence>
<proteinExistence type="inferred from homology"/>
<evidence type="ECO:0000313" key="3">
    <source>
        <dbReference type="EMBL" id="VEN74672.1"/>
    </source>
</evidence>
<dbReference type="SUPFAM" id="SSF143011">
    <property type="entry name" value="RelE-like"/>
    <property type="match status" value="1"/>
</dbReference>
<evidence type="ECO:0000256" key="1">
    <source>
        <dbReference type="ARBA" id="ARBA00006226"/>
    </source>
</evidence>
<accession>A0A484HHP1</accession>
<dbReference type="InterPro" id="IPR007712">
    <property type="entry name" value="RelE/ParE_toxin"/>
</dbReference>
<dbReference type="EMBL" id="CAACVI010000034">
    <property type="protein sequence ID" value="VEN74672.1"/>
    <property type="molecule type" value="Genomic_DNA"/>
</dbReference>
<dbReference type="AlphaFoldDB" id="A0A484HHP1"/>
<dbReference type="PANTHER" id="PTHR35601:SF1">
    <property type="entry name" value="TOXIN RELE"/>
    <property type="match status" value="1"/>
</dbReference>
<dbReference type="PANTHER" id="PTHR35601">
    <property type="entry name" value="TOXIN RELE"/>
    <property type="match status" value="1"/>
</dbReference>